<evidence type="ECO:0000256" key="1">
    <source>
        <dbReference type="ARBA" id="ARBA00022801"/>
    </source>
</evidence>
<dbReference type="Pfam" id="PF01979">
    <property type="entry name" value="Amidohydro_1"/>
    <property type="match status" value="1"/>
</dbReference>
<dbReference type="InterPro" id="IPR050287">
    <property type="entry name" value="MTA/SAH_deaminase"/>
</dbReference>
<dbReference type="Gene3D" id="3.20.20.140">
    <property type="entry name" value="Metal-dependent hydrolases"/>
    <property type="match status" value="1"/>
</dbReference>
<protein>
    <submittedName>
        <fullName evidence="3">Chlorohydrolase</fullName>
    </submittedName>
</protein>
<dbReference type="Gene3D" id="2.30.40.10">
    <property type="entry name" value="Urease, subunit C, domain 1"/>
    <property type="match status" value="1"/>
</dbReference>
<dbReference type="PANTHER" id="PTHR43794">
    <property type="entry name" value="AMINOHYDROLASE SSNA-RELATED"/>
    <property type="match status" value="1"/>
</dbReference>
<dbReference type="InterPro" id="IPR011059">
    <property type="entry name" value="Metal-dep_hydrolase_composite"/>
</dbReference>
<dbReference type="InterPro" id="IPR032466">
    <property type="entry name" value="Metal_Hydrolase"/>
</dbReference>
<proteinExistence type="predicted"/>
<dbReference type="PANTHER" id="PTHR43794:SF11">
    <property type="entry name" value="AMIDOHYDROLASE-RELATED DOMAIN-CONTAINING PROTEIN"/>
    <property type="match status" value="1"/>
</dbReference>
<dbReference type="SUPFAM" id="SSF51556">
    <property type="entry name" value="Metallo-dependent hydrolases"/>
    <property type="match status" value="1"/>
</dbReference>
<dbReference type="Proteomes" id="UP000238322">
    <property type="component" value="Unassembled WGS sequence"/>
</dbReference>
<reference evidence="3 4" key="1">
    <citation type="submission" date="2018-02" db="EMBL/GenBank/DDBJ databases">
        <title>Comparative genomes isolates from brazilian mangrove.</title>
        <authorList>
            <person name="Araujo J.E."/>
            <person name="Taketani R.G."/>
            <person name="Silva M.C.P."/>
            <person name="Loureco M.V."/>
            <person name="Andreote F.D."/>
        </authorList>
    </citation>
    <scope>NUCLEOTIDE SEQUENCE [LARGE SCALE GENOMIC DNA]</scope>
    <source>
        <strain evidence="3 4">Hex-1 MGV</strain>
    </source>
</reference>
<dbReference type="RefSeq" id="WP_105332730.1">
    <property type="nucleotide sequence ID" value="NZ_PUHY01000015.1"/>
</dbReference>
<accession>A0A2S8FBJ2</accession>
<keyword evidence="1 3" id="KW-0378">Hydrolase</keyword>
<dbReference type="AlphaFoldDB" id="A0A2S8FBJ2"/>
<dbReference type="EMBL" id="PUHY01000015">
    <property type="protein sequence ID" value="PQO29536.1"/>
    <property type="molecule type" value="Genomic_DNA"/>
</dbReference>
<dbReference type="SUPFAM" id="SSF51338">
    <property type="entry name" value="Composite domain of metallo-dependent hydrolases"/>
    <property type="match status" value="1"/>
</dbReference>
<feature type="domain" description="Amidohydrolase-related" evidence="2">
    <location>
        <begin position="50"/>
        <end position="376"/>
    </location>
</feature>
<sequence>MIWKYRVGWVFTICGLPIQDATLMVEDGEIVAIEESAIWPDAIDLREWSVMPALINAHTHLEFSKLKYPLGTQGMSFPQWITEVIRYRQGFGDNIGVEKAQAVQKGLRESAKYGVGVVGEIATLPLTEASYDHSSVHIVSLLEVLGLDPERVAERLAQAEEHAIYPWSLSNISPGLSPHAPYTVRMDVVQHCVALSAAQQLPIAMHLAETMEELELIEEGSGPFRTMLENMGLFSPADFPGGKRVLGYLKQLSQAYRALVVHGNYLHETEIAFLAKHAETMSVCYCPRTHAYFHHDQHPIEELLAQGVSVVLGTDSRASNPDLNLWKEVQHVQKEFPDIPDEQLLGMVTKDAAFALGVEDSFGTIEPGRRALVAAFPIPGDGPDVLTEMLAGQPRLWNLGNGLSEVDLATT</sequence>
<organism evidence="3 4">
    <name type="scientific">Blastopirellula marina</name>
    <dbReference type="NCBI Taxonomy" id="124"/>
    <lineage>
        <taxon>Bacteria</taxon>
        <taxon>Pseudomonadati</taxon>
        <taxon>Planctomycetota</taxon>
        <taxon>Planctomycetia</taxon>
        <taxon>Pirellulales</taxon>
        <taxon>Pirellulaceae</taxon>
        <taxon>Blastopirellula</taxon>
    </lineage>
</organism>
<dbReference type="GO" id="GO:0016810">
    <property type="term" value="F:hydrolase activity, acting on carbon-nitrogen (but not peptide) bonds"/>
    <property type="evidence" value="ECO:0007669"/>
    <property type="project" value="InterPro"/>
</dbReference>
<evidence type="ECO:0000313" key="3">
    <source>
        <dbReference type="EMBL" id="PQO29536.1"/>
    </source>
</evidence>
<name>A0A2S8FBJ2_9BACT</name>
<gene>
    <name evidence="3" type="ORF">C5Y83_26105</name>
</gene>
<dbReference type="InterPro" id="IPR006680">
    <property type="entry name" value="Amidohydro-rel"/>
</dbReference>
<comment type="caution">
    <text evidence="3">The sequence shown here is derived from an EMBL/GenBank/DDBJ whole genome shotgun (WGS) entry which is preliminary data.</text>
</comment>
<dbReference type="OrthoDB" id="9807210at2"/>
<evidence type="ECO:0000259" key="2">
    <source>
        <dbReference type="Pfam" id="PF01979"/>
    </source>
</evidence>
<evidence type="ECO:0000313" key="4">
    <source>
        <dbReference type="Proteomes" id="UP000238322"/>
    </source>
</evidence>